<dbReference type="EMBL" id="CP128400">
    <property type="protein sequence ID" value="WJW69613.1"/>
    <property type="molecule type" value="Genomic_DNA"/>
</dbReference>
<dbReference type="PROSITE" id="PS51379">
    <property type="entry name" value="4FE4S_FER_2"/>
    <property type="match status" value="2"/>
</dbReference>
<dbReference type="Pfam" id="PF14691">
    <property type="entry name" value="Fer4_20"/>
    <property type="match status" value="1"/>
</dbReference>
<accession>A0A8T7M6G1</accession>
<gene>
    <name evidence="5" type="ORF">HXX08_17785</name>
    <name evidence="6" type="ORF">OZ401_003240</name>
</gene>
<dbReference type="GO" id="GO:0016491">
    <property type="term" value="F:oxidoreductase activity"/>
    <property type="evidence" value="ECO:0007669"/>
    <property type="project" value="InterPro"/>
</dbReference>
<dbReference type="InterPro" id="IPR036188">
    <property type="entry name" value="FAD/NAD-bd_sf"/>
</dbReference>
<dbReference type="PANTHER" id="PTHR42783">
    <property type="entry name" value="GLUTAMATE SYNTHASE [NADPH] SMALL CHAIN"/>
    <property type="match status" value="1"/>
</dbReference>
<dbReference type="InterPro" id="IPR023753">
    <property type="entry name" value="FAD/NAD-binding_dom"/>
</dbReference>
<dbReference type="AlphaFoldDB" id="A0A8T7M6G1"/>
<protein>
    <submittedName>
        <fullName evidence="5">FAD-dependent oxidoreductase</fullName>
    </submittedName>
</protein>
<keyword evidence="2" id="KW-0408">Iron</keyword>
<dbReference type="EMBL" id="JACATZ010000003">
    <property type="protein sequence ID" value="NWJ47708.1"/>
    <property type="molecule type" value="Genomic_DNA"/>
</dbReference>
<dbReference type="InterPro" id="IPR028261">
    <property type="entry name" value="DPD_II"/>
</dbReference>
<evidence type="ECO:0000256" key="2">
    <source>
        <dbReference type="ARBA" id="ARBA00023004"/>
    </source>
</evidence>
<dbReference type="InterPro" id="IPR017900">
    <property type="entry name" value="4Fe4S_Fe_S_CS"/>
</dbReference>
<evidence type="ECO:0000313" key="6">
    <source>
        <dbReference type="EMBL" id="WJW69613.1"/>
    </source>
</evidence>
<feature type="domain" description="4Fe-4S ferredoxin-type" evidence="4">
    <location>
        <begin position="505"/>
        <end position="534"/>
    </location>
</feature>
<dbReference type="GO" id="GO:0046872">
    <property type="term" value="F:metal ion binding"/>
    <property type="evidence" value="ECO:0007669"/>
    <property type="project" value="UniProtKB-KW"/>
</dbReference>
<feature type="domain" description="4Fe-4S ferredoxin-type" evidence="4">
    <location>
        <begin position="557"/>
        <end position="586"/>
    </location>
</feature>
<dbReference type="InterPro" id="IPR009051">
    <property type="entry name" value="Helical_ferredxn"/>
</dbReference>
<organism evidence="5 7">
    <name type="scientific">Candidatus Chlorohelix allophototropha</name>
    <dbReference type="NCBI Taxonomy" id="3003348"/>
    <lineage>
        <taxon>Bacteria</taxon>
        <taxon>Bacillati</taxon>
        <taxon>Chloroflexota</taxon>
        <taxon>Chloroflexia</taxon>
        <taxon>Candidatus Chloroheliales</taxon>
        <taxon>Candidatus Chloroheliaceae</taxon>
        <taxon>Candidatus Chlorohelix</taxon>
    </lineage>
</organism>
<sequence length="603" mass="66578">MSTKFEVAAGDSAWLKKNVNCQFNCPVDTNVPEYIDKISQGKYGEAYEINRHSNVLVGVMGRICTHPCEEICRRCLIDEPIGIRDLKRVAADNGFKDATKLTKKAGTLPTKIAIVGGGPTGLVAARDLAEAGHSVMIYEALEKLGGQMWAGIPDYRLPRDVTDNEIETNVLALGVECKLNTYIGRDVMLGDLLDQYDAVLMAAGTYKEKPPATWDNKPVPGADHPKVIPGLKFMLDYNRGVKTDVGNRVGVLGGGFTAVDCVRSAVRLGAKKVSMLYRRTLEEMSATEEEISLMEPEGIEIKTLVSSKSIVSNADGSLKGIEMVRMKMSEPGADGRRKAVPVEGSEFIYECDMVVVAFGQDVDPSWASDLRGPKRNTKYPELLYAKGGEWFERDRKTYMTSVPRLFIAGDFFTGANDVVHAMGEGHDVAIKIDQYLKTNKVPIQKIEVFNAKRPLFKTGYDGVPRQHMDLLSVATRRKHPYEEVEVGLTKEQGAVEASRCLLCQHNININPDLCILCGLCVEACPYDVLYMIPAQDLEGNNQEVIPQLKREEEKDYSGMLLDEKRCIRCGMCVDVCPTEAINFLKVVDVSAGYAPLALRSVIK</sequence>
<dbReference type="PANTHER" id="PTHR42783:SF3">
    <property type="entry name" value="GLUTAMATE SYNTHASE [NADPH] SMALL CHAIN-RELATED"/>
    <property type="match status" value="1"/>
</dbReference>
<dbReference type="SUPFAM" id="SSF54862">
    <property type="entry name" value="4Fe-4S ferredoxins"/>
    <property type="match status" value="1"/>
</dbReference>
<evidence type="ECO:0000256" key="1">
    <source>
        <dbReference type="ARBA" id="ARBA00022723"/>
    </source>
</evidence>
<dbReference type="Proteomes" id="UP000521676">
    <property type="component" value="Unassembled WGS sequence"/>
</dbReference>
<dbReference type="SUPFAM" id="SSF51971">
    <property type="entry name" value="Nucleotide-binding domain"/>
    <property type="match status" value="2"/>
</dbReference>
<evidence type="ECO:0000256" key="3">
    <source>
        <dbReference type="ARBA" id="ARBA00023014"/>
    </source>
</evidence>
<dbReference type="Gene3D" id="3.30.70.20">
    <property type="match status" value="2"/>
</dbReference>
<dbReference type="PRINTS" id="PR00419">
    <property type="entry name" value="ADXRDTASE"/>
</dbReference>
<dbReference type="SUPFAM" id="SSF46548">
    <property type="entry name" value="alpha-helical ferredoxin"/>
    <property type="match status" value="2"/>
</dbReference>
<evidence type="ECO:0000313" key="8">
    <source>
        <dbReference type="Proteomes" id="UP001431572"/>
    </source>
</evidence>
<dbReference type="Pfam" id="PF07992">
    <property type="entry name" value="Pyr_redox_2"/>
    <property type="match status" value="1"/>
</dbReference>
<reference evidence="6" key="2">
    <citation type="journal article" date="2024" name="Nature">
        <title>Anoxygenic phototroph of the Chloroflexota uses a type I reaction centre.</title>
        <authorList>
            <person name="Tsuji J.M."/>
            <person name="Shaw N.A."/>
            <person name="Nagashima S."/>
            <person name="Venkiteswaran J.J."/>
            <person name="Schiff S.L."/>
            <person name="Watanabe T."/>
            <person name="Fukui M."/>
            <person name="Hanada S."/>
            <person name="Tank M."/>
            <person name="Neufeld J.D."/>
        </authorList>
    </citation>
    <scope>NUCLEOTIDE SEQUENCE</scope>
    <source>
        <strain evidence="6">L227-S17</strain>
    </source>
</reference>
<evidence type="ECO:0000259" key="4">
    <source>
        <dbReference type="PROSITE" id="PS51379"/>
    </source>
</evidence>
<dbReference type="InterPro" id="IPR017896">
    <property type="entry name" value="4Fe4S_Fe-S-bd"/>
</dbReference>
<proteinExistence type="predicted"/>
<dbReference type="Pfam" id="PF12838">
    <property type="entry name" value="Fer4_7"/>
    <property type="match status" value="1"/>
</dbReference>
<dbReference type="Gene3D" id="3.50.50.60">
    <property type="entry name" value="FAD/NAD(P)-binding domain"/>
    <property type="match status" value="2"/>
</dbReference>
<evidence type="ECO:0000313" key="5">
    <source>
        <dbReference type="EMBL" id="NWJ47708.1"/>
    </source>
</evidence>
<dbReference type="Proteomes" id="UP001431572">
    <property type="component" value="Chromosome 2"/>
</dbReference>
<dbReference type="RefSeq" id="WP_341471487.1">
    <property type="nucleotide sequence ID" value="NZ_CP128400.1"/>
</dbReference>
<evidence type="ECO:0000313" key="7">
    <source>
        <dbReference type="Proteomes" id="UP000521676"/>
    </source>
</evidence>
<name>A0A8T7M6G1_9CHLR</name>
<reference evidence="5 7" key="1">
    <citation type="submission" date="2020-06" db="EMBL/GenBank/DDBJ databases">
        <title>Anoxygenic phototrophic Chloroflexota member uses a Type I reaction center.</title>
        <authorList>
            <person name="Tsuji J.M."/>
            <person name="Shaw N.A."/>
            <person name="Nagashima S."/>
            <person name="Venkiteswaran J."/>
            <person name="Schiff S.L."/>
            <person name="Hanada S."/>
            <person name="Tank M."/>
            <person name="Neufeld J.D."/>
        </authorList>
    </citation>
    <scope>NUCLEOTIDE SEQUENCE [LARGE SCALE GENOMIC DNA]</scope>
    <source>
        <strain evidence="5">L227-S17</strain>
    </source>
</reference>
<keyword evidence="3" id="KW-0411">Iron-sulfur</keyword>
<keyword evidence="8" id="KW-1185">Reference proteome</keyword>
<keyword evidence="1" id="KW-0479">Metal-binding</keyword>
<dbReference type="GO" id="GO:0051536">
    <property type="term" value="F:iron-sulfur cluster binding"/>
    <property type="evidence" value="ECO:0007669"/>
    <property type="project" value="UniProtKB-KW"/>
</dbReference>
<dbReference type="PROSITE" id="PS00198">
    <property type="entry name" value="4FE4S_FER_1"/>
    <property type="match status" value="2"/>
</dbReference>
<dbReference type="Gene3D" id="1.10.1060.10">
    <property type="entry name" value="Alpha-helical ferredoxin"/>
    <property type="match status" value="1"/>
</dbReference>